<proteinExistence type="predicted"/>
<keyword evidence="7" id="KW-0290">Folate-binding</keyword>
<keyword evidence="4" id="KW-0963">Cytoplasm</keyword>
<reference evidence="10 11" key="1">
    <citation type="journal article" date="2010" name="Stand. Genomic Sci.">
        <title>Complete genome sequence of Aminobacterium colombiense type strain (ALA-1).</title>
        <authorList>
            <person name="Chertkov O."/>
            <person name="Sikorski J."/>
            <person name="Brambilla E."/>
            <person name="Lapidus A."/>
            <person name="Copeland A."/>
            <person name="Glavina Del Rio T."/>
            <person name="Nolan M."/>
            <person name="Lucas S."/>
            <person name="Tice H."/>
            <person name="Cheng J.F."/>
            <person name="Han C."/>
            <person name="Detter J.C."/>
            <person name="Bruce D."/>
            <person name="Tapia R."/>
            <person name="Goodwin L."/>
            <person name="Pitluck S."/>
            <person name="Liolios K."/>
            <person name="Ivanova N."/>
            <person name="Mavromatis K."/>
            <person name="Ovchinnikova G."/>
            <person name="Pati A."/>
            <person name="Chen A."/>
            <person name="Palaniappan K."/>
            <person name="Land M."/>
            <person name="Hauser L."/>
            <person name="Chang Y.J."/>
            <person name="Jeffries C.D."/>
            <person name="Spring S."/>
            <person name="Rohde M."/>
            <person name="Goker M."/>
            <person name="Bristow J."/>
            <person name="Eisen J.A."/>
            <person name="Markowitz V."/>
            <person name="Hugenholtz P."/>
            <person name="Kyrpides N.C."/>
            <person name="Klenk H.P."/>
        </authorList>
    </citation>
    <scope>NUCLEOTIDE SEQUENCE [LARGE SCALE GENOMIC DNA]</scope>
    <source>
        <strain evidence="11">DSM 12261 / ALA-1</strain>
    </source>
</reference>
<dbReference type="InterPro" id="IPR013802">
    <property type="entry name" value="Formiminotransferase_C"/>
</dbReference>
<evidence type="ECO:0000313" key="11">
    <source>
        <dbReference type="Proteomes" id="UP000002366"/>
    </source>
</evidence>
<dbReference type="KEGG" id="aco:Amico_1539"/>
<evidence type="ECO:0000256" key="2">
    <source>
        <dbReference type="ARBA" id="ARBA00005082"/>
    </source>
</evidence>
<dbReference type="PANTHER" id="PTHR12234">
    <property type="entry name" value="FORMIMINOTRANSFERASE-CYCLODEAMINASE"/>
    <property type="match status" value="1"/>
</dbReference>
<keyword evidence="5 10" id="KW-0808">Transferase</keyword>
<dbReference type="Proteomes" id="UP000002366">
    <property type="component" value="Chromosome"/>
</dbReference>
<dbReference type="InterPro" id="IPR051623">
    <property type="entry name" value="FTCD"/>
</dbReference>
<dbReference type="AlphaFoldDB" id="D5EGH4"/>
<dbReference type="EMBL" id="CP001997">
    <property type="protein sequence ID" value="ADE57656.1"/>
    <property type="molecule type" value="Genomic_DNA"/>
</dbReference>
<dbReference type="InterPro" id="IPR037070">
    <property type="entry name" value="Formiminotransferase_C_sf"/>
</dbReference>
<evidence type="ECO:0000313" key="10">
    <source>
        <dbReference type="EMBL" id="ADE57656.1"/>
    </source>
</evidence>
<dbReference type="InterPro" id="IPR004227">
    <property type="entry name" value="Formiminotransferase_cat"/>
</dbReference>
<dbReference type="Pfam" id="PF07837">
    <property type="entry name" value="FTCD_N"/>
    <property type="match status" value="1"/>
</dbReference>
<evidence type="ECO:0000259" key="9">
    <source>
        <dbReference type="SMART" id="SM01222"/>
    </source>
</evidence>
<dbReference type="eggNOG" id="COG3643">
    <property type="taxonomic scope" value="Bacteria"/>
</dbReference>
<dbReference type="InterPro" id="IPR012886">
    <property type="entry name" value="Formiminotransferase_N"/>
</dbReference>
<keyword evidence="10" id="KW-0456">Lyase</keyword>
<comment type="pathway">
    <text evidence="2">Amino-acid degradation; L-histidine degradation into L-glutamate; L-glutamate from N-formimidoyl-L-glutamate (transferase route): step 1/1.</text>
</comment>
<evidence type="ECO:0000256" key="3">
    <source>
        <dbReference type="ARBA" id="ARBA00012252"/>
    </source>
</evidence>
<dbReference type="SMART" id="SM01222">
    <property type="entry name" value="FTCD_N"/>
    <property type="match status" value="1"/>
</dbReference>
<dbReference type="GO" id="GO:0005737">
    <property type="term" value="C:cytoplasm"/>
    <property type="evidence" value="ECO:0007669"/>
    <property type="project" value="UniProtKB-SubCell"/>
</dbReference>
<dbReference type="Pfam" id="PF02971">
    <property type="entry name" value="FTCD"/>
    <property type="match status" value="1"/>
</dbReference>
<dbReference type="GO" id="GO:0019556">
    <property type="term" value="P:L-histidine catabolic process to glutamate and formamide"/>
    <property type="evidence" value="ECO:0007669"/>
    <property type="project" value="UniProtKB-UniPathway"/>
</dbReference>
<dbReference type="OrthoDB" id="9773217at2"/>
<name>D5EGH4_AMICL</name>
<dbReference type="InterPro" id="IPR037064">
    <property type="entry name" value="Formiminotransferase_N_sf"/>
</dbReference>
<dbReference type="Gene3D" id="3.30.990.10">
    <property type="entry name" value="Formiminotransferase, N-terminal subdomain"/>
    <property type="match status" value="1"/>
</dbReference>
<dbReference type="STRING" id="572547.Amico_1539"/>
<dbReference type="UniPathway" id="UPA00379">
    <property type="reaction ID" value="UER00555"/>
</dbReference>
<accession>D5EGH4</accession>
<organism evidence="10 11">
    <name type="scientific">Aminobacterium colombiense (strain DSM 12261 / ALA-1)</name>
    <dbReference type="NCBI Taxonomy" id="572547"/>
    <lineage>
        <taxon>Bacteria</taxon>
        <taxon>Thermotogati</taxon>
        <taxon>Synergistota</taxon>
        <taxon>Synergistia</taxon>
        <taxon>Synergistales</taxon>
        <taxon>Aminobacteriaceae</taxon>
        <taxon>Aminobacterium</taxon>
    </lineage>
</organism>
<dbReference type="GO" id="GO:0016829">
    <property type="term" value="F:lyase activity"/>
    <property type="evidence" value="ECO:0007669"/>
    <property type="project" value="UniProtKB-KW"/>
</dbReference>
<evidence type="ECO:0000256" key="1">
    <source>
        <dbReference type="ARBA" id="ARBA00004496"/>
    </source>
</evidence>
<evidence type="ECO:0000256" key="5">
    <source>
        <dbReference type="ARBA" id="ARBA00022679"/>
    </source>
</evidence>
<feature type="domain" description="Formiminotransferase N-terminal subdomain" evidence="9">
    <location>
        <begin position="5"/>
        <end position="182"/>
    </location>
</feature>
<keyword evidence="11" id="KW-1185">Reference proteome</keyword>
<dbReference type="GO" id="GO:0005542">
    <property type="term" value="F:folic acid binding"/>
    <property type="evidence" value="ECO:0007669"/>
    <property type="project" value="UniProtKB-KW"/>
</dbReference>
<dbReference type="InterPro" id="IPR022384">
    <property type="entry name" value="FormiminoTrfase_cat_dom_sf"/>
</dbReference>
<dbReference type="GO" id="GO:0019557">
    <property type="term" value="P:L-histidine catabolic process to glutamate and formate"/>
    <property type="evidence" value="ECO:0007669"/>
    <property type="project" value="UniProtKB-UniPathway"/>
</dbReference>
<sequence>MAKKQYVHAVPNFSNGRDKEVYEAVVDQIRNAKGVKLIGYFPDADFNRTVIECLGEPGPLKEALLNMAAKSYELIDMEKQEGKHPRIGAQDTIPIFPLHNITLEECTALAEEIGKEVWERFQVPVYFSGENARTPERRELAYIRKGQYEGLKEVAHTPERCPDLGPAKLHPTAGATIVSAAPRNLVAVNMILNTTDLEIGKKIAKMLRGPSGGFSTIRAVAFKPDGYDNVAVSMNMFDYVNTPVYRAFQVIENEAKRYGLCIIGTQFCGTLPQEALLNCAHYFLRVVDFDPNQILENNILALDDGE</sequence>
<dbReference type="GO" id="GO:0030409">
    <property type="term" value="F:glutamate formimidoyltransferase activity"/>
    <property type="evidence" value="ECO:0007669"/>
    <property type="project" value="UniProtKB-EC"/>
</dbReference>
<gene>
    <name evidence="10" type="ordered locus">Amico_1539</name>
</gene>
<feature type="domain" description="Formiminotransferase C-terminal subdomain" evidence="8">
    <location>
        <begin position="184"/>
        <end position="298"/>
    </location>
</feature>
<dbReference type="NCBIfam" id="TIGR02024">
    <property type="entry name" value="FtcD"/>
    <property type="match status" value="1"/>
</dbReference>
<comment type="subcellular location">
    <subcellularLocation>
        <location evidence="1">Cytoplasm</location>
    </subcellularLocation>
</comment>
<evidence type="ECO:0000256" key="7">
    <source>
        <dbReference type="ARBA" id="ARBA00022954"/>
    </source>
</evidence>
<dbReference type="HOGENOM" id="CLU_040037_0_0_0"/>
<dbReference type="SMART" id="SM01221">
    <property type="entry name" value="FTCD"/>
    <property type="match status" value="1"/>
</dbReference>
<dbReference type="EC" id="2.1.2.5" evidence="3"/>
<dbReference type="Gene3D" id="3.30.70.670">
    <property type="entry name" value="Formiminotransferase, C-terminal subdomain"/>
    <property type="match status" value="1"/>
</dbReference>
<evidence type="ECO:0000259" key="8">
    <source>
        <dbReference type="SMART" id="SM01221"/>
    </source>
</evidence>
<dbReference type="PANTHER" id="PTHR12234:SF1">
    <property type="entry name" value="FORMIMINOTRANSFERASE N-TERMINAL SUBDOMAIN-CONTAINING PROTEIN"/>
    <property type="match status" value="1"/>
</dbReference>
<keyword evidence="6" id="KW-0369">Histidine metabolism</keyword>
<evidence type="ECO:0000256" key="4">
    <source>
        <dbReference type="ARBA" id="ARBA00022490"/>
    </source>
</evidence>
<dbReference type="SUPFAM" id="SSF55116">
    <property type="entry name" value="Formiminotransferase domain of formiminotransferase-cyclodeaminase"/>
    <property type="match status" value="2"/>
</dbReference>
<dbReference type="RefSeq" id="WP_013048919.1">
    <property type="nucleotide sequence ID" value="NC_014011.1"/>
</dbReference>
<protein>
    <recommendedName>
        <fullName evidence="3">glutamate formimidoyltransferase</fullName>
        <ecNumber evidence="3">2.1.2.5</ecNumber>
    </recommendedName>
</protein>
<evidence type="ECO:0000256" key="6">
    <source>
        <dbReference type="ARBA" id="ARBA00022808"/>
    </source>
</evidence>